<feature type="transmembrane region" description="Helical" evidence="5">
    <location>
        <begin position="370"/>
        <end position="400"/>
    </location>
</feature>
<accession>A0A3D8L8L9</accession>
<feature type="transmembrane region" description="Helical" evidence="5">
    <location>
        <begin position="37"/>
        <end position="57"/>
    </location>
</feature>
<dbReference type="InterPro" id="IPR011547">
    <property type="entry name" value="SLC26A/SulP_dom"/>
</dbReference>
<organism evidence="7 8">
    <name type="scientific">Pontibacter diazotrophicus</name>
    <dbReference type="NCBI Taxonomy" id="1400979"/>
    <lineage>
        <taxon>Bacteria</taxon>
        <taxon>Pseudomonadati</taxon>
        <taxon>Bacteroidota</taxon>
        <taxon>Cytophagia</taxon>
        <taxon>Cytophagales</taxon>
        <taxon>Hymenobacteraceae</taxon>
        <taxon>Pontibacter</taxon>
    </lineage>
</organism>
<dbReference type="Gene3D" id="3.30.750.24">
    <property type="entry name" value="STAS domain"/>
    <property type="match status" value="1"/>
</dbReference>
<dbReference type="PANTHER" id="PTHR11814">
    <property type="entry name" value="SULFATE TRANSPORTER"/>
    <property type="match status" value="1"/>
</dbReference>
<dbReference type="OrthoDB" id="9771198at2"/>
<reference evidence="8" key="1">
    <citation type="submission" date="2018-08" db="EMBL/GenBank/DDBJ databases">
        <authorList>
            <person name="Liu Z.-W."/>
            <person name="Du Z.-J."/>
        </authorList>
    </citation>
    <scope>NUCLEOTIDE SEQUENCE [LARGE SCALE GENOMIC DNA]</scope>
    <source>
        <strain evidence="8">H4X</strain>
    </source>
</reference>
<dbReference type="InterPro" id="IPR001902">
    <property type="entry name" value="SLC26A/SulP_fam"/>
</dbReference>
<dbReference type="Pfam" id="PF00916">
    <property type="entry name" value="Sulfate_transp"/>
    <property type="match status" value="1"/>
</dbReference>
<feature type="domain" description="STAS" evidence="6">
    <location>
        <begin position="428"/>
        <end position="539"/>
    </location>
</feature>
<keyword evidence="8" id="KW-1185">Reference proteome</keyword>
<dbReference type="Pfam" id="PF01740">
    <property type="entry name" value="STAS"/>
    <property type="match status" value="1"/>
</dbReference>
<dbReference type="Proteomes" id="UP000256708">
    <property type="component" value="Unassembled WGS sequence"/>
</dbReference>
<proteinExistence type="predicted"/>
<dbReference type="AlphaFoldDB" id="A0A3D8L8L9"/>
<evidence type="ECO:0000313" key="8">
    <source>
        <dbReference type="Proteomes" id="UP000256708"/>
    </source>
</evidence>
<keyword evidence="3 5" id="KW-1133">Transmembrane helix</keyword>
<feature type="transmembrane region" description="Helical" evidence="5">
    <location>
        <begin position="240"/>
        <end position="262"/>
    </location>
</feature>
<dbReference type="RefSeq" id="WP_115567067.1">
    <property type="nucleotide sequence ID" value="NZ_QRGR01000021.1"/>
</dbReference>
<dbReference type="GO" id="GO:0016020">
    <property type="term" value="C:membrane"/>
    <property type="evidence" value="ECO:0007669"/>
    <property type="project" value="UniProtKB-SubCell"/>
</dbReference>
<dbReference type="CDD" id="cd07042">
    <property type="entry name" value="STAS_SulP_like_sulfate_transporter"/>
    <property type="match status" value="1"/>
</dbReference>
<protein>
    <submittedName>
        <fullName evidence="7">SulP family inorganic anion transporter</fullName>
    </submittedName>
</protein>
<evidence type="ECO:0000256" key="1">
    <source>
        <dbReference type="ARBA" id="ARBA00004141"/>
    </source>
</evidence>
<feature type="transmembrane region" description="Helical" evidence="5">
    <location>
        <begin position="161"/>
        <end position="183"/>
    </location>
</feature>
<feature type="transmembrane region" description="Helical" evidence="5">
    <location>
        <begin position="87"/>
        <end position="108"/>
    </location>
</feature>
<dbReference type="SUPFAM" id="SSF52091">
    <property type="entry name" value="SpoIIaa-like"/>
    <property type="match status" value="1"/>
</dbReference>
<comment type="subcellular location">
    <subcellularLocation>
        <location evidence="1">Membrane</location>
        <topology evidence="1">Multi-pass membrane protein</topology>
    </subcellularLocation>
</comment>
<evidence type="ECO:0000256" key="4">
    <source>
        <dbReference type="ARBA" id="ARBA00023136"/>
    </source>
</evidence>
<evidence type="ECO:0000256" key="3">
    <source>
        <dbReference type="ARBA" id="ARBA00022989"/>
    </source>
</evidence>
<evidence type="ECO:0000259" key="6">
    <source>
        <dbReference type="PROSITE" id="PS50801"/>
    </source>
</evidence>
<dbReference type="InterPro" id="IPR002645">
    <property type="entry name" value="STAS_dom"/>
</dbReference>
<dbReference type="EMBL" id="QRGR01000021">
    <property type="protein sequence ID" value="RDV13759.1"/>
    <property type="molecule type" value="Genomic_DNA"/>
</dbReference>
<evidence type="ECO:0000256" key="2">
    <source>
        <dbReference type="ARBA" id="ARBA00022692"/>
    </source>
</evidence>
<sequence>MKGFAFTKGDVFGGLTAGIVALPLALAFGLQSGLGAAAGLYGAIILGFISAILGGTYTQVSGPTGPMTVVATAAVAGFVQMGGSIEAVAGAIVATFLLTGIFQALMGVVRLGALIRFIPYPVISGFMSGIGVIIILLQLFPAIGQPSPPTTIDVVRQIGPAFSNINVWALLYAALTVVIVYLFPRISKTVPGTLVALIGVTILSVVLQKDVEVIGSIPTGLPEMQVASLFTIDSALYGQIIRVAITLAALGAIDSLLTSVVADNVTKTRHDSNRELIGQGIGNSVAGIFGGLPGAGATMRTLINVRSGGTSRWSGIIHSVTLAVILLAIGSYAALIPKAVLAGLLITVGIGILDFRGIRHIRVIPRGDAAIMIVVLLVTVFLDLLTAVGVGMVMAALFFMKKMSDAIGHRTRIEPLSTYEDGQHWQGRDLPAELEGNVLVKHIEGPLFFGFASGLQKMSEGVVDVSHAIYRMEEVPFIDQTGLYSLQETLLTMEERGIKVFLTGLLKQPEHMLRKGGIIPQLIPDKNVCPTFSAAVDCVVDELKKKEPSSTSENMHGH</sequence>
<dbReference type="PROSITE" id="PS50801">
    <property type="entry name" value="STAS"/>
    <property type="match status" value="1"/>
</dbReference>
<dbReference type="GO" id="GO:0055085">
    <property type="term" value="P:transmembrane transport"/>
    <property type="evidence" value="ECO:0007669"/>
    <property type="project" value="InterPro"/>
</dbReference>
<evidence type="ECO:0000313" key="7">
    <source>
        <dbReference type="EMBL" id="RDV13759.1"/>
    </source>
</evidence>
<name>A0A3D8L8L9_9BACT</name>
<keyword evidence="2 5" id="KW-0812">Transmembrane</keyword>
<dbReference type="InterPro" id="IPR036513">
    <property type="entry name" value="STAS_dom_sf"/>
</dbReference>
<keyword evidence="4 5" id="KW-0472">Membrane</keyword>
<feature type="transmembrane region" description="Helical" evidence="5">
    <location>
        <begin position="316"/>
        <end position="334"/>
    </location>
</feature>
<feature type="transmembrane region" description="Helical" evidence="5">
    <location>
        <begin position="190"/>
        <end position="207"/>
    </location>
</feature>
<evidence type="ECO:0000256" key="5">
    <source>
        <dbReference type="SAM" id="Phobius"/>
    </source>
</evidence>
<feature type="transmembrane region" description="Helical" evidence="5">
    <location>
        <begin position="120"/>
        <end position="141"/>
    </location>
</feature>
<feature type="transmembrane region" description="Helical" evidence="5">
    <location>
        <begin position="340"/>
        <end position="358"/>
    </location>
</feature>
<gene>
    <name evidence="7" type="ORF">DXT99_17930</name>
</gene>
<comment type="caution">
    <text evidence="7">The sequence shown here is derived from an EMBL/GenBank/DDBJ whole genome shotgun (WGS) entry which is preliminary data.</text>
</comment>